<dbReference type="RefSeq" id="WP_011825904.1">
    <property type="nucleotide sequence ID" value="NC_008820.1"/>
</dbReference>
<name>A2C946_PROM3</name>
<dbReference type="AlphaFoldDB" id="A2C946"/>
<evidence type="ECO:0000256" key="1">
    <source>
        <dbReference type="SAM" id="MobiDB-lite"/>
    </source>
</evidence>
<evidence type="ECO:0000313" key="2">
    <source>
        <dbReference type="EMBL" id="ABM78006.1"/>
    </source>
</evidence>
<dbReference type="EMBL" id="CP000554">
    <property type="protein sequence ID" value="ABM78006.1"/>
    <property type="molecule type" value="Genomic_DNA"/>
</dbReference>
<protein>
    <submittedName>
        <fullName evidence="2">Uncharacterized protein</fullName>
    </submittedName>
</protein>
<gene>
    <name evidence="2" type="ordered locus">P9303_12591</name>
</gene>
<feature type="region of interest" description="Disordered" evidence="1">
    <location>
        <begin position="69"/>
        <end position="90"/>
    </location>
</feature>
<dbReference type="HOGENOM" id="CLU_1371612_0_0_3"/>
<dbReference type="Proteomes" id="UP000002274">
    <property type="component" value="Chromosome"/>
</dbReference>
<dbReference type="KEGG" id="pmf:P9303_12591"/>
<sequence length="245" mass="27382">MNRSSRQQPCPCCGRNANGNCRWSDDLILCFQGDRFAPPSDLEIGDTITIDGEPWALLRRDGGFSGMAAVFRPHKPRQPGEKDYSRRPRPNQKLLSLQAKRSQWADAIEQFHDAFQLAWNIPDFYSCTPDQLKAAEQVINDAQARGAALRPHLRQIWREHPGLDQLHRLRIDSQLKSLAYIAEHFRYFQINELVTSRPAAVDLAGDGDGGSCFTAMNKGDGFHQLSVLGEVGDPGAVSERHESGS</sequence>
<organism evidence="2 3">
    <name type="scientific">Prochlorococcus marinus (strain MIT 9303)</name>
    <dbReference type="NCBI Taxonomy" id="59922"/>
    <lineage>
        <taxon>Bacteria</taxon>
        <taxon>Bacillati</taxon>
        <taxon>Cyanobacteriota</taxon>
        <taxon>Cyanophyceae</taxon>
        <taxon>Synechococcales</taxon>
        <taxon>Prochlorococcaceae</taxon>
        <taxon>Prochlorococcus</taxon>
    </lineage>
</organism>
<dbReference type="STRING" id="59922.P9303_12591"/>
<accession>A2C946</accession>
<reference evidence="2 3" key="1">
    <citation type="journal article" date="2007" name="PLoS Genet.">
        <title>Patterns and implications of gene gain and loss in the evolution of Prochlorococcus.</title>
        <authorList>
            <person name="Kettler G.C."/>
            <person name="Martiny A.C."/>
            <person name="Huang K."/>
            <person name="Zucker J."/>
            <person name="Coleman M.L."/>
            <person name="Rodrigue S."/>
            <person name="Chen F."/>
            <person name="Lapidus A."/>
            <person name="Ferriera S."/>
            <person name="Johnson J."/>
            <person name="Steglich C."/>
            <person name="Church G.M."/>
            <person name="Richardson P."/>
            <person name="Chisholm S.W."/>
        </authorList>
    </citation>
    <scope>NUCLEOTIDE SEQUENCE [LARGE SCALE GENOMIC DNA]</scope>
    <source>
        <strain evidence="2 3">MIT 9303</strain>
    </source>
</reference>
<evidence type="ECO:0000313" key="3">
    <source>
        <dbReference type="Proteomes" id="UP000002274"/>
    </source>
</evidence>
<dbReference type="BioCyc" id="PMAR59922:G1G80-1094-MONOMER"/>
<proteinExistence type="predicted"/>